<comment type="caution">
    <text evidence="2">The sequence shown here is derived from an EMBL/GenBank/DDBJ whole genome shotgun (WGS) entry which is preliminary data.</text>
</comment>
<gene>
    <name evidence="2" type="ORF">GBO79_09705</name>
</gene>
<evidence type="ECO:0000256" key="1">
    <source>
        <dbReference type="SAM" id="Phobius"/>
    </source>
</evidence>
<evidence type="ECO:0000313" key="3">
    <source>
        <dbReference type="Proteomes" id="UP000472573"/>
    </source>
</evidence>
<keyword evidence="1" id="KW-1133">Transmembrane helix</keyword>
<dbReference type="EMBL" id="WENB01000008">
    <property type="protein sequence ID" value="KAF0412262.1"/>
    <property type="molecule type" value="Genomic_DNA"/>
</dbReference>
<organism evidence="2 3">
    <name type="scientific">Pediococcus pentosaceus</name>
    <dbReference type="NCBI Taxonomy" id="1255"/>
    <lineage>
        <taxon>Bacteria</taxon>
        <taxon>Bacillati</taxon>
        <taxon>Bacillota</taxon>
        <taxon>Bacilli</taxon>
        <taxon>Lactobacillales</taxon>
        <taxon>Lactobacillaceae</taxon>
        <taxon>Pediococcus</taxon>
    </lineage>
</organism>
<reference evidence="3" key="2">
    <citation type="submission" date="2020-03" db="EMBL/GenBank/DDBJ databases">
        <title>SpeciesPrimer: A bioinformatics pipeline dedicated to the design of qPCR primers for the quantification of bacterial species.</title>
        <authorList>
            <person name="Dreier M."/>
            <person name="Berthoud H."/>
            <person name="Shani N."/>
            <person name="Wechsler D."/>
            <person name="Junier P."/>
        </authorList>
    </citation>
    <scope>NUCLEOTIDE SEQUENCE [LARGE SCALE GENOMIC DNA]</scope>
    <source>
        <strain evidence="3">FAM13073</strain>
    </source>
</reference>
<accession>A0ABQ6XEL0</accession>
<sequence>MVDNIIMYTGLGITIIGLLLLVFTTKWVNGWFINYKTTNRPLAFVGWILLLLGLAVFILPLYLSGRWD</sequence>
<protein>
    <submittedName>
        <fullName evidence="2">Uncharacterized protein</fullName>
    </submittedName>
</protein>
<reference evidence="2 3" key="1">
    <citation type="submission" date="2019-10" db="EMBL/GenBank/DDBJ databases">
        <authorList>
            <person name="Irmler S."/>
            <person name="Berthoud H."/>
            <person name="Roetschi A."/>
            <person name="Arias E."/>
            <person name="Shani N."/>
            <person name="Wuethrich D."/>
            <person name="Bruggmann R."/>
        </authorList>
    </citation>
    <scope>NUCLEOTIDE SEQUENCE [LARGE SCALE GENOMIC DNA]</scope>
    <source>
        <strain evidence="2 3">FAM13073</strain>
    </source>
</reference>
<evidence type="ECO:0000313" key="2">
    <source>
        <dbReference type="EMBL" id="KAF0412262.1"/>
    </source>
</evidence>
<dbReference type="RefSeq" id="WP_159276793.1">
    <property type="nucleotide sequence ID" value="NZ_CP066081.1"/>
</dbReference>
<keyword evidence="3" id="KW-1185">Reference proteome</keyword>
<feature type="transmembrane region" description="Helical" evidence="1">
    <location>
        <begin position="6"/>
        <end position="29"/>
    </location>
</feature>
<dbReference type="Proteomes" id="UP000472573">
    <property type="component" value="Unassembled WGS sequence"/>
</dbReference>
<keyword evidence="1" id="KW-0812">Transmembrane</keyword>
<proteinExistence type="predicted"/>
<keyword evidence="1" id="KW-0472">Membrane</keyword>
<feature type="transmembrane region" description="Helical" evidence="1">
    <location>
        <begin position="41"/>
        <end position="63"/>
    </location>
</feature>
<name>A0ABQ6XEL0_PEDPE</name>